<evidence type="ECO:0000256" key="10">
    <source>
        <dbReference type="PROSITE-ProRule" id="PRU01360"/>
    </source>
</evidence>
<keyword evidence="5 10" id="KW-0812">Transmembrane</keyword>
<dbReference type="EMBL" id="JAVXZY010000007">
    <property type="protein sequence ID" value="MDT9000963.1"/>
    <property type="molecule type" value="Genomic_DNA"/>
</dbReference>
<comment type="caution">
    <text evidence="15">The sequence shown here is derived from an EMBL/GenBank/DDBJ whole genome shotgun (WGS) entry which is preliminary data.</text>
</comment>
<evidence type="ECO:0000256" key="7">
    <source>
        <dbReference type="ARBA" id="ARBA00023136"/>
    </source>
</evidence>
<protein>
    <submittedName>
        <fullName evidence="15">TonB-dependent receptor</fullName>
    </submittedName>
</protein>
<organism evidence="15 16">
    <name type="scientific">Roseateles aquae</name>
    <dbReference type="NCBI Taxonomy" id="3077235"/>
    <lineage>
        <taxon>Bacteria</taxon>
        <taxon>Pseudomonadati</taxon>
        <taxon>Pseudomonadota</taxon>
        <taxon>Betaproteobacteria</taxon>
        <taxon>Burkholderiales</taxon>
        <taxon>Sphaerotilaceae</taxon>
        <taxon>Roseateles</taxon>
    </lineage>
</organism>
<evidence type="ECO:0000256" key="12">
    <source>
        <dbReference type="SAM" id="SignalP"/>
    </source>
</evidence>
<sequence>MTRARTPNPTLLARAICLALALPALQAQAQDAASKLERVEITGSSIKRLAGEQALPVQTIQRDEIAKAGVTTAAELLKNISAAAANLGDGASITDNTGGQRGFNGANLRGVGVSSTLVLLNGRRLANFASPGDAAGVDLNSIPAGAIQRVEVLKDGASAIYGTDAIGGVINFITRQDYRGIDLSAYASATQEGGAGKRAFTLSAGHGDLQRDGFNVFATLDVQSLDALRSTQREFIQERPLAETVPFYLSSRPYPGNIRLSGTASTRAEQLAAINAAGYLFNGKPYTQRTLNLFAPTCNAPASVYAPTRTGLEACGYDYMADTEIYPKSDKLAFLTRGVLQLHPGHQLFGELLLARADTRYVLSPNPTGLTGLNWASVNAFLPKPVDNARSIEIRFRATELGNRSNEVRSDANRVVLGMKGSLWGDWDYSTALSHAQNKVADRYVDGYFKFNELLDAVRAGKINPFGPSPASSRGLIESLRIDDVARASEGTTTGLDFKISGSLGQLDGGEIGGALGAELRRETQRFTPSALLLSNNIGGDRDSSGTSPAIAATHYSRNIASVYAEVSAPLSKQLELQAALRADHYQQVGSSVNPKLGLRYQPSQALVLRASAGTGFRAPSFSELYRPTTYGSSPAFLYDKVYGDFDQYPTEKIANANLKPEKSRQLSLGLAFEPNKHSLVSLDYWQIRKTDVISDLSGKVILENTDRYGAYIKRDADDYPTLVLKKENQGGLKTDGLDLEARWRSEASGMGRIALNLSGTYVMHYQRQFGASEPYVENAGRFLQDQVIQRWRHRIAADWERGALTLTLANSYFSAYTDDSYLPDTEPRQVKAYSLWDLSASYRVNERLSVRGGVQNLLNTAPPYSNQSYYFLSTFDPTYTDPRGRNYFLSLNYQLR</sequence>
<dbReference type="InterPro" id="IPR000531">
    <property type="entry name" value="Beta-barrel_TonB"/>
</dbReference>
<evidence type="ECO:0000256" key="6">
    <source>
        <dbReference type="ARBA" id="ARBA00023077"/>
    </source>
</evidence>
<feature type="signal peptide" evidence="12">
    <location>
        <begin position="1"/>
        <end position="29"/>
    </location>
</feature>
<feature type="domain" description="TonB-dependent receptor-like beta-barrel" evidence="13">
    <location>
        <begin position="402"/>
        <end position="858"/>
    </location>
</feature>
<evidence type="ECO:0000256" key="5">
    <source>
        <dbReference type="ARBA" id="ARBA00022692"/>
    </source>
</evidence>
<feature type="domain" description="TonB-dependent receptor plug" evidence="14">
    <location>
        <begin position="54"/>
        <end position="169"/>
    </location>
</feature>
<dbReference type="InterPro" id="IPR012910">
    <property type="entry name" value="Plug_dom"/>
</dbReference>
<dbReference type="SUPFAM" id="SSF56935">
    <property type="entry name" value="Porins"/>
    <property type="match status" value="1"/>
</dbReference>
<comment type="subcellular location">
    <subcellularLocation>
        <location evidence="1 10">Cell outer membrane</location>
        <topology evidence="1 10">Multi-pass membrane protein</topology>
    </subcellularLocation>
</comment>
<evidence type="ECO:0000313" key="16">
    <source>
        <dbReference type="Proteomes" id="UP001246372"/>
    </source>
</evidence>
<evidence type="ECO:0000256" key="9">
    <source>
        <dbReference type="ARBA" id="ARBA00023237"/>
    </source>
</evidence>
<dbReference type="PANTHER" id="PTHR47234">
    <property type="match status" value="1"/>
</dbReference>
<keyword evidence="7 10" id="KW-0472">Membrane</keyword>
<dbReference type="Pfam" id="PF00593">
    <property type="entry name" value="TonB_dep_Rec_b-barrel"/>
    <property type="match status" value="1"/>
</dbReference>
<evidence type="ECO:0000259" key="13">
    <source>
        <dbReference type="Pfam" id="PF00593"/>
    </source>
</evidence>
<dbReference type="Gene3D" id="2.170.130.10">
    <property type="entry name" value="TonB-dependent receptor, plug domain"/>
    <property type="match status" value="1"/>
</dbReference>
<feature type="chain" id="PRO_5046983468" evidence="12">
    <location>
        <begin position="30"/>
        <end position="897"/>
    </location>
</feature>
<keyword evidence="8 15" id="KW-0675">Receptor</keyword>
<evidence type="ECO:0000256" key="4">
    <source>
        <dbReference type="ARBA" id="ARBA00022452"/>
    </source>
</evidence>
<dbReference type="PANTHER" id="PTHR47234:SF2">
    <property type="entry name" value="TONB-DEPENDENT RECEPTOR"/>
    <property type="match status" value="1"/>
</dbReference>
<dbReference type="Proteomes" id="UP001246372">
    <property type="component" value="Unassembled WGS sequence"/>
</dbReference>
<evidence type="ECO:0000259" key="14">
    <source>
        <dbReference type="Pfam" id="PF07715"/>
    </source>
</evidence>
<evidence type="ECO:0000256" key="8">
    <source>
        <dbReference type="ARBA" id="ARBA00023170"/>
    </source>
</evidence>
<keyword evidence="3 10" id="KW-0813">Transport</keyword>
<accession>A0ABU3PEF5</accession>
<dbReference type="InterPro" id="IPR037066">
    <property type="entry name" value="Plug_dom_sf"/>
</dbReference>
<evidence type="ECO:0000256" key="11">
    <source>
        <dbReference type="RuleBase" id="RU003357"/>
    </source>
</evidence>
<evidence type="ECO:0000256" key="2">
    <source>
        <dbReference type="ARBA" id="ARBA00009810"/>
    </source>
</evidence>
<keyword evidence="16" id="KW-1185">Reference proteome</keyword>
<dbReference type="PROSITE" id="PS52016">
    <property type="entry name" value="TONB_DEPENDENT_REC_3"/>
    <property type="match status" value="1"/>
</dbReference>
<keyword evidence="9 10" id="KW-0998">Cell outer membrane</keyword>
<evidence type="ECO:0000256" key="3">
    <source>
        <dbReference type="ARBA" id="ARBA00022448"/>
    </source>
</evidence>
<comment type="similarity">
    <text evidence="2 10 11">Belongs to the TonB-dependent receptor family.</text>
</comment>
<proteinExistence type="inferred from homology"/>
<keyword evidence="6 11" id="KW-0798">TonB box</keyword>
<dbReference type="CDD" id="cd01347">
    <property type="entry name" value="ligand_gated_channel"/>
    <property type="match status" value="1"/>
</dbReference>
<dbReference type="Pfam" id="PF07715">
    <property type="entry name" value="Plug"/>
    <property type="match status" value="1"/>
</dbReference>
<name>A0ABU3PEF5_9BURK</name>
<dbReference type="InterPro" id="IPR036942">
    <property type="entry name" value="Beta-barrel_TonB_sf"/>
</dbReference>
<reference evidence="15" key="1">
    <citation type="submission" date="2023-09" db="EMBL/GenBank/DDBJ databases">
        <title>Paucibacter sp. APW11 Genome sequencing and assembly.</title>
        <authorList>
            <person name="Kim I."/>
        </authorList>
    </citation>
    <scope>NUCLEOTIDE SEQUENCE</scope>
    <source>
        <strain evidence="15">APW11</strain>
    </source>
</reference>
<keyword evidence="12" id="KW-0732">Signal</keyword>
<evidence type="ECO:0000256" key="1">
    <source>
        <dbReference type="ARBA" id="ARBA00004571"/>
    </source>
</evidence>
<gene>
    <name evidence="15" type="ORF">RQP53_16925</name>
</gene>
<dbReference type="Gene3D" id="2.40.170.20">
    <property type="entry name" value="TonB-dependent receptor, beta-barrel domain"/>
    <property type="match status" value="1"/>
</dbReference>
<evidence type="ECO:0000313" key="15">
    <source>
        <dbReference type="EMBL" id="MDT9000963.1"/>
    </source>
</evidence>
<dbReference type="RefSeq" id="WP_315651849.1">
    <property type="nucleotide sequence ID" value="NZ_JAVXZY010000007.1"/>
</dbReference>
<keyword evidence="4 10" id="KW-1134">Transmembrane beta strand</keyword>
<dbReference type="InterPro" id="IPR039426">
    <property type="entry name" value="TonB-dep_rcpt-like"/>
</dbReference>